<keyword evidence="3" id="KW-1185">Reference proteome</keyword>
<dbReference type="Proteomes" id="UP001597059">
    <property type="component" value="Unassembled WGS sequence"/>
</dbReference>
<dbReference type="SUPFAM" id="SSF47336">
    <property type="entry name" value="ACP-like"/>
    <property type="match status" value="1"/>
</dbReference>
<gene>
    <name evidence="2" type="ORF">ACFQ45_13550</name>
</gene>
<dbReference type="RefSeq" id="WP_377368576.1">
    <property type="nucleotide sequence ID" value="NZ_JBHTMN010000014.1"/>
</dbReference>
<evidence type="ECO:0000259" key="1">
    <source>
        <dbReference type="PROSITE" id="PS50075"/>
    </source>
</evidence>
<reference evidence="3" key="1">
    <citation type="journal article" date="2019" name="Int. J. Syst. Evol. Microbiol.">
        <title>The Global Catalogue of Microorganisms (GCM) 10K type strain sequencing project: providing services to taxonomists for standard genome sequencing and annotation.</title>
        <authorList>
            <consortium name="The Broad Institute Genomics Platform"/>
            <consortium name="The Broad Institute Genome Sequencing Center for Infectious Disease"/>
            <person name="Wu L."/>
            <person name="Ma J."/>
        </authorList>
    </citation>
    <scope>NUCLEOTIDE SEQUENCE [LARGE SCALE GENOMIC DNA]</scope>
    <source>
        <strain evidence="3">JCM 30774</strain>
    </source>
</reference>
<dbReference type="PROSITE" id="PS50075">
    <property type="entry name" value="CARRIER"/>
    <property type="match status" value="1"/>
</dbReference>
<evidence type="ECO:0000313" key="3">
    <source>
        <dbReference type="Proteomes" id="UP001597059"/>
    </source>
</evidence>
<name>A0ABW4B2E2_9GAMM</name>
<accession>A0ABW4B2E2</accession>
<dbReference type="InterPro" id="IPR036736">
    <property type="entry name" value="ACP-like_sf"/>
</dbReference>
<feature type="domain" description="Carrier" evidence="1">
    <location>
        <begin position="1"/>
        <end position="76"/>
    </location>
</feature>
<protein>
    <submittedName>
        <fullName evidence="2">Acyl carrier protein</fullName>
    </submittedName>
</protein>
<dbReference type="InterPro" id="IPR009081">
    <property type="entry name" value="PP-bd_ACP"/>
</dbReference>
<comment type="caution">
    <text evidence="2">The sequence shown here is derived from an EMBL/GenBank/DDBJ whole genome shotgun (WGS) entry which is preliminary data.</text>
</comment>
<sequence length="76" mass="8400">MVTLEKLVELMAQADISVAKDDVAPETTFSELGLDSLDIFNFFVEIDNELGVAIPDEDFEQLNSFATLLDYVNAKA</sequence>
<evidence type="ECO:0000313" key="2">
    <source>
        <dbReference type="EMBL" id="MFD1384399.1"/>
    </source>
</evidence>
<organism evidence="2 3">
    <name type="scientific">Rhodanobacter aciditrophus</name>
    <dbReference type="NCBI Taxonomy" id="1623218"/>
    <lineage>
        <taxon>Bacteria</taxon>
        <taxon>Pseudomonadati</taxon>
        <taxon>Pseudomonadota</taxon>
        <taxon>Gammaproteobacteria</taxon>
        <taxon>Lysobacterales</taxon>
        <taxon>Rhodanobacteraceae</taxon>
        <taxon>Rhodanobacter</taxon>
    </lineage>
</organism>
<dbReference type="Pfam" id="PF00550">
    <property type="entry name" value="PP-binding"/>
    <property type="match status" value="1"/>
</dbReference>
<proteinExistence type="predicted"/>
<dbReference type="Gene3D" id="1.10.1200.10">
    <property type="entry name" value="ACP-like"/>
    <property type="match status" value="1"/>
</dbReference>
<dbReference type="EMBL" id="JBHTMN010000014">
    <property type="protein sequence ID" value="MFD1384399.1"/>
    <property type="molecule type" value="Genomic_DNA"/>
</dbReference>